<dbReference type="Gene3D" id="1.20.1280.50">
    <property type="match status" value="1"/>
</dbReference>
<evidence type="ECO:0000313" key="2">
    <source>
        <dbReference type="EMBL" id="SNW62527.1"/>
    </source>
</evidence>
<dbReference type="RefSeq" id="YP_009448829.1">
    <property type="nucleotide sequence ID" value="NC_036594.1"/>
</dbReference>
<accession>A0A2I2L4S6</accession>
<dbReference type="InterPro" id="IPR001810">
    <property type="entry name" value="F-box_dom"/>
</dbReference>
<reference evidence="2" key="1">
    <citation type="submission" date="2017-08" db="EMBL/GenBank/DDBJ databases">
        <authorList>
            <consortium name="Urmite Genomes"/>
        </authorList>
    </citation>
    <scope>NUCLEOTIDE SEQUENCE [LARGE SCALE GENOMIC DNA]</scope>
    <source>
        <strain evidence="2">IHUMI-LCC2</strain>
    </source>
</reference>
<proteinExistence type="predicted"/>
<organism evidence="2">
    <name type="scientific">Orpheovirus IHUMI-LCC2</name>
    <dbReference type="NCBI Taxonomy" id="2023057"/>
    <lineage>
        <taxon>Viruses</taxon>
        <taxon>Varidnaviria</taxon>
        <taxon>Bamfordvirae</taxon>
        <taxon>Nucleocytoviricota</taxon>
        <taxon>Megaviricetes</taxon>
        <taxon>Pimascovirales</taxon>
        <taxon>Ocovirineae</taxon>
        <taxon>Orpheoviridae</taxon>
        <taxon>Alphaorpheovirus</taxon>
        <taxon>Alphaorpheovirus massiliense</taxon>
    </lineage>
</organism>
<name>A0A2I2L4S6_9VIRU</name>
<dbReference type="EMBL" id="LT906555">
    <property type="protein sequence ID" value="SNW62527.1"/>
    <property type="molecule type" value="Genomic_DNA"/>
</dbReference>
<protein>
    <submittedName>
        <fullName evidence="2">F-box domain-containing protein</fullName>
    </submittedName>
</protein>
<dbReference type="SUPFAM" id="SSF81383">
    <property type="entry name" value="F-box domain"/>
    <property type="match status" value="1"/>
</dbReference>
<dbReference type="InterPro" id="IPR036047">
    <property type="entry name" value="F-box-like_dom_sf"/>
</dbReference>
<dbReference type="GeneID" id="35382432"/>
<dbReference type="KEGG" id="vg:35382432"/>
<gene>
    <name evidence="2" type="ORF">ORPV_623</name>
</gene>
<keyword evidence="3" id="KW-1185">Reference proteome</keyword>
<feature type="domain" description="F-box" evidence="1">
    <location>
        <begin position="1"/>
        <end position="44"/>
    </location>
</feature>
<sequence>MDILPNETIYDIYFNLHPSELLAICNVNKFVRTICNDNIFWKQYVRKNYFVYTIPLDKSYKEVAISCERILKSLFDHELYTTTRFLEIVIDRLPEKKIIDTLDDLYRQGLIDVDHLLDEAGVDLSYVARDNSINLPKLVLRDEYPKSLYDMNFSPSEKLYYNYIMRYCSVPTKYFVPGPPGSTITIDYDIDAYKEIIELGFETYDYDDKFNFLILNSMMDYEKILYIRYFGIY</sequence>
<dbReference type="PROSITE" id="PS50181">
    <property type="entry name" value="FBOX"/>
    <property type="match status" value="1"/>
</dbReference>
<evidence type="ECO:0000313" key="3">
    <source>
        <dbReference type="Proteomes" id="UP000236316"/>
    </source>
</evidence>
<dbReference type="Proteomes" id="UP000236316">
    <property type="component" value="Segment"/>
</dbReference>
<evidence type="ECO:0000259" key="1">
    <source>
        <dbReference type="PROSITE" id="PS50181"/>
    </source>
</evidence>